<dbReference type="EMBL" id="QFPP01000479">
    <property type="protein sequence ID" value="PZQ65836.1"/>
    <property type="molecule type" value="Genomic_DNA"/>
</dbReference>
<comment type="caution">
    <text evidence="2">The sequence shown here is derived from an EMBL/GenBank/DDBJ whole genome shotgun (WGS) entry which is preliminary data.</text>
</comment>
<dbReference type="Proteomes" id="UP000249135">
    <property type="component" value="Unassembled WGS sequence"/>
</dbReference>
<reference evidence="2 3" key="1">
    <citation type="submission" date="2017-08" db="EMBL/GenBank/DDBJ databases">
        <title>Infants hospitalized years apart are colonized by the same room-sourced microbial strains.</title>
        <authorList>
            <person name="Brooks B."/>
            <person name="Olm M.R."/>
            <person name="Firek B.A."/>
            <person name="Baker R."/>
            <person name="Thomas B.C."/>
            <person name="Morowitz M.J."/>
            <person name="Banfield J.F."/>
        </authorList>
    </citation>
    <scope>NUCLEOTIDE SEQUENCE [LARGE SCALE GENOMIC DNA]</scope>
    <source>
        <strain evidence="2">S2_005_003_R2_41</strain>
    </source>
</reference>
<evidence type="ECO:0000256" key="1">
    <source>
        <dbReference type="SAM" id="MobiDB-lite"/>
    </source>
</evidence>
<organism evidence="2 3">
    <name type="scientific">Variovorax paradoxus</name>
    <dbReference type="NCBI Taxonomy" id="34073"/>
    <lineage>
        <taxon>Bacteria</taxon>
        <taxon>Pseudomonadati</taxon>
        <taxon>Pseudomonadota</taxon>
        <taxon>Betaproteobacteria</taxon>
        <taxon>Burkholderiales</taxon>
        <taxon>Comamonadaceae</taxon>
        <taxon>Variovorax</taxon>
    </lineage>
</organism>
<sequence>MAPPRSPAARGPLPPEVALAALGRPGGGDTTPTLPRCARSVQLRPTSRRSPSHCCAQNPRP</sequence>
<accession>A0A2W5PK90</accession>
<evidence type="ECO:0000313" key="3">
    <source>
        <dbReference type="Proteomes" id="UP000249135"/>
    </source>
</evidence>
<evidence type="ECO:0000313" key="2">
    <source>
        <dbReference type="EMBL" id="PZQ65836.1"/>
    </source>
</evidence>
<gene>
    <name evidence="2" type="ORF">DI563_25160</name>
</gene>
<name>A0A2W5PK90_VARPD</name>
<feature type="region of interest" description="Disordered" evidence="1">
    <location>
        <begin position="1"/>
        <end position="61"/>
    </location>
</feature>
<protein>
    <submittedName>
        <fullName evidence="2">Uncharacterized protein</fullName>
    </submittedName>
</protein>
<dbReference type="AlphaFoldDB" id="A0A2W5PK90"/>
<proteinExistence type="predicted"/>